<sequence>MKLAVEIVKADDLKPKTRNGSANPFVSVEFRGKRRRTATKLNSLSPCWDETLLFPVADPLDLPQSTIEVSVYHDNSNFNSTAQHRNSFLGRVRLSGSSVAPCRLDAALQLCPLDKRSFFSNVRGDLTLRVYVVAEDDDVPVLNSVQAEAEAEAETVAAPSTVSAIAGISRGIEPLPPKKKRSQLAPAKEKILREFRSVGTAKDKDQVLPTNATQVSSNRERRRQPPSSQYYYHASQEQAMPAAPLTVPANPSPPKKTEYELVETRPSLAALLGYLCYKNSDKIKNTYDLVEQMEFLYVLIVRARHLSAAGIAGSLDPYVEVKIGNFTGKTKHRVQSRDPEWGECFAVSKAHLTAARVEVIVKDKSLLVDNSVGKVAVEVVDVPVRVPPDGPVAPQWYRLWKVNGDYEDEAYRGEIMMSLWNGTQADELYSTAVHSDAALLPSAGIPHTRGQVYYNPRMSYLRVKVDSAQDLLTSRPDPEIFVKARLGPQVYDTRPSPVRSPNPTWKNEEIMLVASEPFHELLVLTVMDRAKNEALAQVVLGKGLIRTHADHRKPLPSQWFPLEKPGGGGGGGGGQYGKIQVACYYDNSYHVIDEAAHFTSDYQPSARPLRRATVGSLEIGILDAKDLAPQWSNNGSGKSDDATNAYCVAKYGPKWVRTRTILGTKQPWWNEQFSWEVHDPSTVLTVAVFNNSRVDGKNNNGNARDEPLGKIRIRLSTLDINRVYTHYYPLLAVHPTGVKKTGEIHMAVRFTYPSFWFSMLWLYTKPMYNKMHYLHPIPHHQMLFLRHYATQSVAAKLARAEPPLPREAVNYVFDDGSNRFSLRKGRANFMRIQALLADFVDFAKWFDGVRQWNRPLITVFVHVLFLMLVMVPRLLLPTAFLHLFAVGLWRFRRRPSSPAHADPNLWEWADPDIFDEELDNIPVLTRPPEVVARRYDRLRWLAGNLQEMVGHLANHAERLQALLNWRDPRATAMFAVFALAMAGVLWSVPFQLVVVIFGLYAMRHPKLRSKTPSLAFNFFRRLPGRAEKDEEENRGVGFLVNMMRASALTNPSPFMEAACSSAAAAFVPLRPLYLKELNLVPTRIPQRGSSCRIEVVKSVATPNRSVEFPLTAENVELVLDEVRPYLISDGGNVALHEIDGNVVRLKLQGACGSCPSSVTTMKMGIERRLKEKIPEIVAVEPVADEETGLPLNEENIEQVLDEIRPFLAGTGGGELELIEIYNPIVKIRLTGQAAGVMTVRVAVTQKLREKIPAIAAVQLLS</sequence>
<proteinExistence type="inferred from homology"/>
<dbReference type="SMART" id="SM00239">
    <property type="entry name" value="C2"/>
    <property type="match status" value="4"/>
</dbReference>
<dbReference type="Gene3D" id="3.30.300.130">
    <property type="entry name" value="Fe-S cluster assembly (FSCA)"/>
    <property type="match status" value="2"/>
</dbReference>
<dbReference type="PANTHER" id="PTHR31425">
    <property type="entry name" value="PHOSPHORIBOSYLANTHRANILATE TRANSFERASE ISOFORM 1"/>
    <property type="match status" value="1"/>
</dbReference>
<comment type="caution">
    <text evidence="13">The sequence shown here is derived from an EMBL/GenBank/DDBJ whole genome shotgun (WGS) entry which is preliminary data.</text>
</comment>
<evidence type="ECO:0000256" key="3">
    <source>
        <dbReference type="ARBA" id="ARBA00006420"/>
    </source>
</evidence>
<evidence type="ECO:0000256" key="1">
    <source>
        <dbReference type="ARBA" id="ARBA00004141"/>
    </source>
</evidence>
<gene>
    <name evidence="13" type="ORF">ZIOFF_049655</name>
</gene>
<keyword evidence="7" id="KW-0677">Repeat</keyword>
<dbReference type="PROSITE" id="PS50004">
    <property type="entry name" value="C2"/>
    <property type="match status" value="4"/>
</dbReference>
<keyword evidence="8 11" id="KW-1133">Transmembrane helix</keyword>
<dbReference type="SUPFAM" id="SSF117916">
    <property type="entry name" value="Fe-S cluster assembly (FSCA) domain-like"/>
    <property type="match status" value="2"/>
</dbReference>
<dbReference type="Gene3D" id="2.60.40.150">
    <property type="entry name" value="C2 domain"/>
    <property type="match status" value="4"/>
</dbReference>
<evidence type="ECO:0000256" key="2">
    <source>
        <dbReference type="ARBA" id="ARBA00004470"/>
    </source>
</evidence>
<dbReference type="InterPro" id="IPR000008">
    <property type="entry name" value="C2_dom"/>
</dbReference>
<feature type="domain" description="C2" evidence="12">
    <location>
        <begin position="277"/>
        <end position="397"/>
    </location>
</feature>
<dbReference type="InterPro" id="IPR035892">
    <property type="entry name" value="C2_domain_sf"/>
</dbReference>
<dbReference type="Pfam" id="PF08372">
    <property type="entry name" value="PRT_C"/>
    <property type="match status" value="1"/>
</dbReference>
<evidence type="ECO:0000256" key="6">
    <source>
        <dbReference type="ARBA" id="ARBA00022692"/>
    </source>
</evidence>
<dbReference type="InterPro" id="IPR013583">
    <property type="entry name" value="MCTP_C"/>
</dbReference>
<keyword evidence="14" id="KW-1185">Reference proteome</keyword>
<evidence type="ECO:0000259" key="12">
    <source>
        <dbReference type="PROSITE" id="PS50004"/>
    </source>
</evidence>
<dbReference type="EMBL" id="JACMSC010000014">
    <property type="protein sequence ID" value="KAG6488412.1"/>
    <property type="molecule type" value="Genomic_DNA"/>
</dbReference>
<evidence type="ECO:0000256" key="10">
    <source>
        <dbReference type="SAM" id="MobiDB-lite"/>
    </source>
</evidence>
<comment type="subcellular location">
    <subcellularLocation>
        <location evidence="1">Membrane</location>
        <topology evidence="1">Multi-pass membrane protein</topology>
    </subcellularLocation>
    <subcellularLocation>
        <location evidence="2">Plastid</location>
        <location evidence="2">Chloroplast stroma</location>
    </subcellularLocation>
</comment>
<dbReference type="InterPro" id="IPR001075">
    <property type="entry name" value="NIF_FeS_clus_asmbl_NifU_C"/>
</dbReference>
<feature type="domain" description="C2" evidence="12">
    <location>
        <begin position="598"/>
        <end position="728"/>
    </location>
</feature>
<feature type="domain" description="C2" evidence="12">
    <location>
        <begin position="444"/>
        <end position="560"/>
    </location>
</feature>
<evidence type="ECO:0000256" key="7">
    <source>
        <dbReference type="ARBA" id="ARBA00022737"/>
    </source>
</evidence>
<evidence type="ECO:0000313" key="14">
    <source>
        <dbReference type="Proteomes" id="UP000734854"/>
    </source>
</evidence>
<dbReference type="AlphaFoldDB" id="A0A8J5FEW2"/>
<accession>A0A8J5FEW2</accession>
<dbReference type="GO" id="GO:0051536">
    <property type="term" value="F:iron-sulfur cluster binding"/>
    <property type="evidence" value="ECO:0007669"/>
    <property type="project" value="InterPro"/>
</dbReference>
<dbReference type="FunFam" id="2.60.40.150:FF:000090">
    <property type="entry name" value="C2 domain-containing protein"/>
    <property type="match status" value="1"/>
</dbReference>
<dbReference type="InterPro" id="IPR047255">
    <property type="entry name" value="C2D_MCTP_PRT_plant"/>
</dbReference>
<dbReference type="GO" id="GO:0005198">
    <property type="term" value="F:structural molecule activity"/>
    <property type="evidence" value="ECO:0007669"/>
    <property type="project" value="UniProtKB-ARBA"/>
</dbReference>
<dbReference type="InterPro" id="IPR034904">
    <property type="entry name" value="FSCA_dom_sf"/>
</dbReference>
<dbReference type="Pfam" id="PF00168">
    <property type="entry name" value="C2"/>
    <property type="match status" value="4"/>
</dbReference>
<comment type="subunit">
    <text evidence="5">Homodimer; disulfide-linked.</text>
</comment>
<dbReference type="CDD" id="cd08379">
    <property type="entry name" value="C2D_MCTP_PRT_plant"/>
    <property type="match status" value="1"/>
</dbReference>
<dbReference type="GO" id="GO:0009570">
    <property type="term" value="C:chloroplast stroma"/>
    <property type="evidence" value="ECO:0007669"/>
    <property type="project" value="UniProtKB-SubCell"/>
</dbReference>
<dbReference type="Pfam" id="PF01106">
    <property type="entry name" value="NifU"/>
    <property type="match status" value="2"/>
</dbReference>
<evidence type="ECO:0000256" key="8">
    <source>
        <dbReference type="ARBA" id="ARBA00022989"/>
    </source>
</evidence>
<organism evidence="13 14">
    <name type="scientific">Zingiber officinale</name>
    <name type="common">Ginger</name>
    <name type="synonym">Amomum zingiber</name>
    <dbReference type="NCBI Taxonomy" id="94328"/>
    <lineage>
        <taxon>Eukaryota</taxon>
        <taxon>Viridiplantae</taxon>
        <taxon>Streptophyta</taxon>
        <taxon>Embryophyta</taxon>
        <taxon>Tracheophyta</taxon>
        <taxon>Spermatophyta</taxon>
        <taxon>Magnoliopsida</taxon>
        <taxon>Liliopsida</taxon>
        <taxon>Zingiberales</taxon>
        <taxon>Zingiberaceae</taxon>
        <taxon>Zingiber</taxon>
    </lineage>
</organism>
<reference evidence="13 14" key="1">
    <citation type="submission" date="2020-08" db="EMBL/GenBank/DDBJ databases">
        <title>Plant Genome Project.</title>
        <authorList>
            <person name="Zhang R.-G."/>
        </authorList>
    </citation>
    <scope>NUCLEOTIDE SEQUENCE [LARGE SCALE GENOMIC DNA]</scope>
    <source>
        <tissue evidence="13">Rhizome</tissue>
    </source>
</reference>
<protein>
    <recommendedName>
        <fullName evidence="12">C2 domain-containing protein</fullName>
    </recommendedName>
</protein>
<comment type="similarity">
    <text evidence="3">Belongs to the NifU family.</text>
</comment>
<evidence type="ECO:0000256" key="5">
    <source>
        <dbReference type="ARBA" id="ARBA00011748"/>
    </source>
</evidence>
<feature type="region of interest" description="Disordered" evidence="10">
    <location>
        <begin position="202"/>
        <end position="229"/>
    </location>
</feature>
<feature type="domain" description="C2" evidence="12">
    <location>
        <begin position="1"/>
        <end position="112"/>
    </location>
</feature>
<dbReference type="InterPro" id="IPR047259">
    <property type="entry name" value="QUIRKY-like"/>
</dbReference>
<dbReference type="GO" id="GO:0016226">
    <property type="term" value="P:iron-sulfur cluster assembly"/>
    <property type="evidence" value="ECO:0007669"/>
    <property type="project" value="InterPro"/>
</dbReference>
<dbReference type="GO" id="GO:0016020">
    <property type="term" value="C:membrane"/>
    <property type="evidence" value="ECO:0007669"/>
    <property type="project" value="UniProtKB-SubCell"/>
</dbReference>
<keyword evidence="9 11" id="KW-0472">Membrane</keyword>
<keyword evidence="6 11" id="KW-0812">Transmembrane</keyword>
<dbReference type="SUPFAM" id="SSF49562">
    <property type="entry name" value="C2 domain (Calcium/lipid-binding domain, CaLB)"/>
    <property type="match status" value="4"/>
</dbReference>
<evidence type="ECO:0000256" key="4">
    <source>
        <dbReference type="ARBA" id="ARBA00007923"/>
    </source>
</evidence>
<dbReference type="GO" id="GO:0005506">
    <property type="term" value="F:iron ion binding"/>
    <property type="evidence" value="ECO:0007669"/>
    <property type="project" value="InterPro"/>
</dbReference>
<dbReference type="Proteomes" id="UP000734854">
    <property type="component" value="Unassembled WGS sequence"/>
</dbReference>
<dbReference type="FunFam" id="3.30.300.130:FF:000003">
    <property type="entry name" value="NifU-like protein 3, chloroplastic"/>
    <property type="match status" value="1"/>
</dbReference>
<evidence type="ECO:0000313" key="13">
    <source>
        <dbReference type="EMBL" id="KAG6488412.1"/>
    </source>
</evidence>
<feature type="compositionally biased region" description="Polar residues" evidence="10">
    <location>
        <begin position="208"/>
        <end position="217"/>
    </location>
</feature>
<evidence type="ECO:0000256" key="11">
    <source>
        <dbReference type="SAM" id="Phobius"/>
    </source>
</evidence>
<dbReference type="PANTHER" id="PTHR31425:SF22">
    <property type="entry name" value="MULTIPLE C2 DOMAIN AND TRANSMEMBRANE REGION PROTEIN 6"/>
    <property type="match status" value="1"/>
</dbReference>
<feature type="transmembrane region" description="Helical" evidence="11">
    <location>
        <begin position="972"/>
        <end position="1000"/>
    </location>
</feature>
<name>A0A8J5FEW2_ZINOF</name>
<comment type="similarity">
    <text evidence="4">Belongs to the MCTP family.</text>
</comment>
<feature type="transmembrane region" description="Helical" evidence="11">
    <location>
        <begin position="859"/>
        <end position="885"/>
    </location>
</feature>
<evidence type="ECO:0000256" key="9">
    <source>
        <dbReference type="ARBA" id="ARBA00023136"/>
    </source>
</evidence>